<evidence type="ECO:0000313" key="3">
    <source>
        <dbReference type="Proteomes" id="UP000011910"/>
    </source>
</evidence>
<keyword evidence="3" id="KW-1185">Reference proteome</keyword>
<proteinExistence type="predicted"/>
<dbReference type="AlphaFoldDB" id="M7MXM9"/>
<name>M7MXM9_9BACT</name>
<feature type="compositionally biased region" description="Low complexity" evidence="1">
    <location>
        <begin position="104"/>
        <end position="128"/>
    </location>
</feature>
<evidence type="ECO:0000256" key="1">
    <source>
        <dbReference type="SAM" id="MobiDB-lite"/>
    </source>
</evidence>
<dbReference type="Proteomes" id="UP000011910">
    <property type="component" value="Unassembled WGS sequence"/>
</dbReference>
<evidence type="ECO:0000313" key="2">
    <source>
        <dbReference type="EMBL" id="EMR01198.1"/>
    </source>
</evidence>
<dbReference type="EMBL" id="AODQ01000136">
    <property type="protein sequence ID" value="EMR01198.1"/>
    <property type="molecule type" value="Genomic_DNA"/>
</dbReference>
<dbReference type="SUPFAM" id="SSF74653">
    <property type="entry name" value="TolA/TonB C-terminal domain"/>
    <property type="match status" value="1"/>
</dbReference>
<sequence>MDTTGTTAEGTVATDDTYGTGTETTGQTGTTTTTGTTTQTGTATGTTTTTGTTTGTTGAQTDTYGTTGTQTGSQTTTDEYGTTERENVNQQMGENNEYDATQNTQQDGTTLGSGTQTGQTGQTYQTTGAQSETAKPWEDPNRRVTGFDAHIRKFSDVNEAIEEVLAQRAAEERETVMAQGGQNMYGSQNNQNMATSGQQQNNQEGLTYDRVSDTQQQGQYDTDEADADANANANAQASDMGVDVDADMDVDTTAEGDVDVDADVDADVDTTQPQTDPMAGQQTTTGRQNMNNTSDSDVTYDRMSAEGEDSYMSSYDAILDDPEGDLSQEERMMLEEARRAHEQRRETTRGQMDTELGAYYTPVVEARPMVNFEELVEEIKEEMNLPEELKDGNLQGTVLVRFIVNEEGNVESAEVIDGLLGNRGEDGRLTNTIRLSEEAKEGIQDEIENEDMVELSDEDRNRIVEAIKAEGTRAINTTSGKWQPASQDDQPVKMVMIMPLRITGEQ</sequence>
<dbReference type="Gene3D" id="3.30.1150.10">
    <property type="match status" value="1"/>
</dbReference>
<reference evidence="2 3" key="1">
    <citation type="journal article" date="2013" name="Genome Announc.">
        <title>Draft Genome Sequence of Cesiribacter andamanensis Strain AMV16T, Isolated from a Soil Sample from a Mud Volcano in the Andaman Islands, India.</title>
        <authorList>
            <person name="Shivaji S."/>
            <person name="Ara S."/>
            <person name="Begum Z."/>
            <person name="Srinivas T.N."/>
            <person name="Singh A."/>
            <person name="Kumar Pinnaka A."/>
        </authorList>
    </citation>
    <scope>NUCLEOTIDE SEQUENCE [LARGE SCALE GENOMIC DNA]</scope>
    <source>
        <strain evidence="2 3">AMV16</strain>
    </source>
</reference>
<accession>M7MXM9</accession>
<feature type="region of interest" description="Disordered" evidence="1">
    <location>
        <begin position="1"/>
        <end position="143"/>
    </location>
</feature>
<organism evidence="2 3">
    <name type="scientific">Cesiribacter andamanensis AMV16</name>
    <dbReference type="NCBI Taxonomy" id="1279009"/>
    <lineage>
        <taxon>Bacteria</taxon>
        <taxon>Pseudomonadati</taxon>
        <taxon>Bacteroidota</taxon>
        <taxon>Cytophagia</taxon>
        <taxon>Cytophagales</taxon>
        <taxon>Cesiribacteraceae</taxon>
        <taxon>Cesiribacter</taxon>
    </lineage>
</organism>
<feature type="compositionally biased region" description="Polar residues" evidence="1">
    <location>
        <begin position="88"/>
        <end position="103"/>
    </location>
</feature>
<feature type="compositionally biased region" description="Low complexity" evidence="1">
    <location>
        <begin position="1"/>
        <end position="78"/>
    </location>
</feature>
<feature type="region of interest" description="Disordered" evidence="1">
    <location>
        <begin position="182"/>
        <end position="231"/>
    </location>
</feature>
<dbReference type="PATRIC" id="fig|1279009.4.peg.3725"/>
<feature type="compositionally biased region" description="Polar residues" evidence="1">
    <location>
        <begin position="272"/>
        <end position="297"/>
    </location>
</feature>
<feature type="region of interest" description="Disordered" evidence="1">
    <location>
        <begin position="255"/>
        <end position="298"/>
    </location>
</feature>
<protein>
    <submittedName>
        <fullName evidence="2">Uncharacterized protein</fullName>
    </submittedName>
</protein>
<gene>
    <name evidence="2" type="ORF">ADICEAN_03678</name>
</gene>
<feature type="compositionally biased region" description="Polar residues" evidence="1">
    <location>
        <begin position="182"/>
        <end position="205"/>
    </location>
</feature>
<feature type="compositionally biased region" description="Acidic residues" evidence="1">
    <location>
        <begin position="255"/>
        <end position="268"/>
    </location>
</feature>
<comment type="caution">
    <text evidence="2">The sequence shown here is derived from an EMBL/GenBank/DDBJ whole genome shotgun (WGS) entry which is preliminary data.</text>
</comment>